<sequence>MTTTGLDTFDTTIQETNIWLKQLMTELESDDRREAYHSLRASFHVLRDRLPPENAVHFGQQLPMLLRGLFYENWHIAGTPTTERHIAEFVNRTGEELPRTSGLEPEAALRASFAVMWDRMDEGEIHKTIRTLPAGLRDLWPRDARED</sequence>
<dbReference type="InterPro" id="IPR038282">
    <property type="entry name" value="DUF2267_sf"/>
</dbReference>
<reference evidence="1 2" key="1">
    <citation type="submission" date="2016-10" db="EMBL/GenBank/DDBJ databases">
        <authorList>
            <person name="de Groot N.N."/>
        </authorList>
    </citation>
    <scope>NUCLEOTIDE SEQUENCE [LARGE SCALE GENOMIC DNA]</scope>
    <source>
        <strain evidence="1 2">DSM 25584</strain>
    </source>
</reference>
<dbReference type="Pfam" id="PF10025">
    <property type="entry name" value="DUF2267"/>
    <property type="match status" value="1"/>
</dbReference>
<organism evidence="1 2">
    <name type="scientific">Limimonas halophila</name>
    <dbReference type="NCBI Taxonomy" id="1082479"/>
    <lineage>
        <taxon>Bacteria</taxon>
        <taxon>Pseudomonadati</taxon>
        <taxon>Pseudomonadota</taxon>
        <taxon>Alphaproteobacteria</taxon>
        <taxon>Rhodospirillales</taxon>
        <taxon>Rhodovibrionaceae</taxon>
        <taxon>Limimonas</taxon>
    </lineage>
</organism>
<accession>A0A1G7Q2J8</accession>
<name>A0A1G7Q2J8_9PROT</name>
<protein>
    <submittedName>
        <fullName evidence="1">Uncharacterized conserved protein, DUF2267 family</fullName>
    </submittedName>
</protein>
<proteinExistence type="predicted"/>
<evidence type="ECO:0000313" key="1">
    <source>
        <dbReference type="EMBL" id="SDF92726.1"/>
    </source>
</evidence>
<keyword evidence="2" id="KW-1185">Reference proteome</keyword>
<dbReference type="RefSeq" id="WP_090019313.1">
    <property type="nucleotide sequence ID" value="NZ_FNCE01000003.1"/>
</dbReference>
<dbReference type="OrthoDB" id="20942at2"/>
<dbReference type="Proteomes" id="UP000199415">
    <property type="component" value="Unassembled WGS sequence"/>
</dbReference>
<evidence type="ECO:0000313" key="2">
    <source>
        <dbReference type="Proteomes" id="UP000199415"/>
    </source>
</evidence>
<dbReference type="EMBL" id="FNCE01000003">
    <property type="protein sequence ID" value="SDF92726.1"/>
    <property type="molecule type" value="Genomic_DNA"/>
</dbReference>
<dbReference type="STRING" id="1082479.SAMN05216241_103195"/>
<dbReference type="AlphaFoldDB" id="A0A1G7Q2J8"/>
<gene>
    <name evidence="1" type="ORF">SAMN05216241_103195</name>
</gene>
<dbReference type="Gene3D" id="1.10.490.110">
    <property type="entry name" value="Uncharacterized conserved protein DUF2267"/>
    <property type="match status" value="1"/>
</dbReference>
<dbReference type="InterPro" id="IPR018727">
    <property type="entry name" value="DUF2267"/>
</dbReference>